<dbReference type="Proteomes" id="UP001162992">
    <property type="component" value="Chromosome 4"/>
</dbReference>
<evidence type="ECO:0000313" key="2">
    <source>
        <dbReference type="Proteomes" id="UP001162992"/>
    </source>
</evidence>
<dbReference type="EMBL" id="CM055095">
    <property type="protein sequence ID" value="KAJ7560673.1"/>
    <property type="molecule type" value="Genomic_DNA"/>
</dbReference>
<gene>
    <name evidence="1" type="ORF">O6H91_04G139900</name>
</gene>
<accession>A0ACC2E2G1</accession>
<sequence>MVFRKRSNEGEVSESQSKRRYRGVRMRAWGKWVSEIREPNTQARIWLGSFATPEMAARAYDVAVLCLRGPSAALNFPDSYTINIPPSSSLSMKTIQAAAAAAAASVDSSGNFDDQAAVPLSLSEQILRSENLLRDQQDEPKASYSNPNSDNSESVSDYSQWKCQELTFDLECFIDLPNLMTDMARAMLVPPEEACFGRSSDTDQEDSFWEPSLWSHS</sequence>
<proteinExistence type="predicted"/>
<keyword evidence="2" id="KW-1185">Reference proteome</keyword>
<organism evidence="1 2">
    <name type="scientific">Diphasiastrum complanatum</name>
    <name type="common">Issler's clubmoss</name>
    <name type="synonym">Lycopodium complanatum</name>
    <dbReference type="NCBI Taxonomy" id="34168"/>
    <lineage>
        <taxon>Eukaryota</taxon>
        <taxon>Viridiplantae</taxon>
        <taxon>Streptophyta</taxon>
        <taxon>Embryophyta</taxon>
        <taxon>Tracheophyta</taxon>
        <taxon>Lycopodiopsida</taxon>
        <taxon>Lycopodiales</taxon>
        <taxon>Lycopodiaceae</taxon>
        <taxon>Lycopodioideae</taxon>
        <taxon>Diphasiastrum</taxon>
    </lineage>
</organism>
<reference evidence="2" key="1">
    <citation type="journal article" date="2024" name="Proc. Natl. Acad. Sci. U.S.A.">
        <title>Extraordinary preservation of gene collinearity over three hundred million years revealed in homosporous lycophytes.</title>
        <authorList>
            <person name="Li C."/>
            <person name="Wickell D."/>
            <person name="Kuo L.Y."/>
            <person name="Chen X."/>
            <person name="Nie B."/>
            <person name="Liao X."/>
            <person name="Peng D."/>
            <person name="Ji J."/>
            <person name="Jenkins J."/>
            <person name="Williams M."/>
            <person name="Shu S."/>
            <person name="Plott C."/>
            <person name="Barry K."/>
            <person name="Rajasekar S."/>
            <person name="Grimwood J."/>
            <person name="Han X."/>
            <person name="Sun S."/>
            <person name="Hou Z."/>
            <person name="He W."/>
            <person name="Dai G."/>
            <person name="Sun C."/>
            <person name="Schmutz J."/>
            <person name="Leebens-Mack J.H."/>
            <person name="Li F.W."/>
            <person name="Wang L."/>
        </authorList>
    </citation>
    <scope>NUCLEOTIDE SEQUENCE [LARGE SCALE GENOMIC DNA]</scope>
    <source>
        <strain evidence="2">cv. PW_Plant_1</strain>
    </source>
</reference>
<evidence type="ECO:0000313" key="1">
    <source>
        <dbReference type="EMBL" id="KAJ7560673.1"/>
    </source>
</evidence>
<name>A0ACC2E2G1_DIPCM</name>
<comment type="caution">
    <text evidence="1">The sequence shown here is derived from an EMBL/GenBank/DDBJ whole genome shotgun (WGS) entry which is preliminary data.</text>
</comment>
<protein>
    <submittedName>
        <fullName evidence="1">Uncharacterized protein</fullName>
    </submittedName>
</protein>